<gene>
    <name evidence="1" type="ORF">DPEC_G00246880</name>
</gene>
<dbReference type="Proteomes" id="UP001157502">
    <property type="component" value="Chromosome 21"/>
</dbReference>
<proteinExistence type="predicted"/>
<evidence type="ECO:0000313" key="2">
    <source>
        <dbReference type="Proteomes" id="UP001157502"/>
    </source>
</evidence>
<reference evidence="1" key="1">
    <citation type="submission" date="2021-05" db="EMBL/GenBank/DDBJ databases">
        <authorList>
            <person name="Pan Q."/>
            <person name="Jouanno E."/>
            <person name="Zahm M."/>
            <person name="Klopp C."/>
            <person name="Cabau C."/>
            <person name="Louis A."/>
            <person name="Berthelot C."/>
            <person name="Parey E."/>
            <person name="Roest Crollius H."/>
            <person name="Montfort J."/>
            <person name="Robinson-Rechavi M."/>
            <person name="Bouchez O."/>
            <person name="Lampietro C."/>
            <person name="Lopez Roques C."/>
            <person name="Donnadieu C."/>
            <person name="Postlethwait J."/>
            <person name="Bobe J."/>
            <person name="Dillon D."/>
            <person name="Chandos A."/>
            <person name="von Hippel F."/>
            <person name="Guiguen Y."/>
        </authorList>
    </citation>
    <scope>NUCLEOTIDE SEQUENCE</scope>
    <source>
        <strain evidence="1">YG-Jan2019</strain>
    </source>
</reference>
<sequence>MAQSQVGPLDSISNVSHKSRSSKAGSRASASSSEFRKAKAEKAALLARAAALKGKQALQLEEIKLKAKLEQMELGAEIAASTAKIKVLQNEGEDLDGVSQGDAMNDYYDEHGQGMEATATEEEFMQVGAIPKPHFREQSSADISPQEDLTGRSQEGTTIMT</sequence>
<protein>
    <submittedName>
        <fullName evidence="1">Uncharacterized protein</fullName>
    </submittedName>
</protein>
<keyword evidence="2" id="KW-1185">Reference proteome</keyword>
<dbReference type="EMBL" id="CM055748">
    <property type="protein sequence ID" value="KAJ7995660.1"/>
    <property type="molecule type" value="Genomic_DNA"/>
</dbReference>
<comment type="caution">
    <text evidence="1">The sequence shown here is derived from an EMBL/GenBank/DDBJ whole genome shotgun (WGS) entry which is preliminary data.</text>
</comment>
<accession>A0ACC2FWN9</accession>
<organism evidence="1 2">
    <name type="scientific">Dallia pectoralis</name>
    <name type="common">Alaska blackfish</name>
    <dbReference type="NCBI Taxonomy" id="75939"/>
    <lineage>
        <taxon>Eukaryota</taxon>
        <taxon>Metazoa</taxon>
        <taxon>Chordata</taxon>
        <taxon>Craniata</taxon>
        <taxon>Vertebrata</taxon>
        <taxon>Euteleostomi</taxon>
        <taxon>Actinopterygii</taxon>
        <taxon>Neopterygii</taxon>
        <taxon>Teleostei</taxon>
        <taxon>Protacanthopterygii</taxon>
        <taxon>Esociformes</taxon>
        <taxon>Umbridae</taxon>
        <taxon>Dallia</taxon>
    </lineage>
</organism>
<evidence type="ECO:0000313" key="1">
    <source>
        <dbReference type="EMBL" id="KAJ7995660.1"/>
    </source>
</evidence>
<name>A0ACC2FWN9_DALPE</name>